<dbReference type="Gene3D" id="3.20.70.20">
    <property type="match status" value="1"/>
</dbReference>
<reference evidence="1 2" key="1">
    <citation type="submission" date="2019-04" db="EMBL/GenBank/DDBJ databases">
        <title>Niastella caeni sp. nov., isolated from activated sludge.</title>
        <authorList>
            <person name="Sheng M."/>
        </authorList>
    </citation>
    <scope>NUCLEOTIDE SEQUENCE [LARGE SCALE GENOMIC DNA]</scope>
    <source>
        <strain evidence="1 2">HX-2-15</strain>
    </source>
</reference>
<organism evidence="1 2">
    <name type="scientific">Niastella caeni</name>
    <dbReference type="NCBI Taxonomy" id="2569763"/>
    <lineage>
        <taxon>Bacteria</taxon>
        <taxon>Pseudomonadati</taxon>
        <taxon>Bacteroidota</taxon>
        <taxon>Chitinophagia</taxon>
        <taxon>Chitinophagales</taxon>
        <taxon>Chitinophagaceae</taxon>
        <taxon>Niastella</taxon>
    </lineage>
</organism>
<dbReference type="EMBL" id="STFF01000004">
    <property type="protein sequence ID" value="THU38252.1"/>
    <property type="molecule type" value="Genomic_DNA"/>
</dbReference>
<protein>
    <submittedName>
        <fullName evidence="1">Uncharacterized protein</fullName>
    </submittedName>
</protein>
<dbReference type="Proteomes" id="UP000306918">
    <property type="component" value="Unassembled WGS sequence"/>
</dbReference>
<accession>A0A4S8HYE0</accession>
<comment type="caution">
    <text evidence="1">The sequence shown here is derived from an EMBL/GenBank/DDBJ whole genome shotgun (WGS) entry which is preliminary data.</text>
</comment>
<proteinExistence type="predicted"/>
<dbReference type="OrthoDB" id="9762933at2"/>
<dbReference type="AlphaFoldDB" id="A0A4S8HYE0"/>
<keyword evidence="2" id="KW-1185">Reference proteome</keyword>
<name>A0A4S8HYE0_9BACT</name>
<sequence>MQVIGFAMICMQIDLKNCGQIEATNTCGEVPLLPYEACNLGSIKPNGDYFCIHRRIEKI</sequence>
<dbReference type="SUPFAM" id="SSF51998">
    <property type="entry name" value="PFL-like glycyl radical enzymes"/>
    <property type="match status" value="1"/>
</dbReference>
<evidence type="ECO:0000313" key="2">
    <source>
        <dbReference type="Proteomes" id="UP000306918"/>
    </source>
</evidence>
<evidence type="ECO:0000313" key="1">
    <source>
        <dbReference type="EMBL" id="THU38252.1"/>
    </source>
</evidence>
<gene>
    <name evidence="1" type="ORF">FAM09_16375</name>
</gene>